<proteinExistence type="inferred from homology"/>
<evidence type="ECO:0000313" key="4">
    <source>
        <dbReference type="Proteomes" id="UP000308891"/>
    </source>
</evidence>
<gene>
    <name evidence="3" type="ORF">E5K04_06025</name>
</gene>
<dbReference type="EMBL" id="STGJ01000005">
    <property type="protein sequence ID" value="TIC84728.1"/>
    <property type="molecule type" value="Genomic_DNA"/>
</dbReference>
<accession>A0A4T0UZZ8</accession>
<evidence type="ECO:0000256" key="1">
    <source>
        <dbReference type="ARBA" id="ARBA00008270"/>
    </source>
</evidence>
<dbReference type="NCBIfam" id="TIGR00654">
    <property type="entry name" value="PhzF_family"/>
    <property type="match status" value="1"/>
</dbReference>
<comment type="similarity">
    <text evidence="1">Belongs to the PhzF family.</text>
</comment>
<keyword evidence="4" id="KW-1185">Reference proteome</keyword>
<protein>
    <submittedName>
        <fullName evidence="3">PhzF family phenazine biosynthesis protein</fullName>
    </submittedName>
</protein>
<evidence type="ECO:0000313" key="3">
    <source>
        <dbReference type="EMBL" id="TIC84728.1"/>
    </source>
</evidence>
<dbReference type="PANTHER" id="PTHR13774:SF32">
    <property type="entry name" value="ANTISENSE-ENHANCING SEQUENCE 1"/>
    <property type="match status" value="1"/>
</dbReference>
<dbReference type="GO" id="GO:0005737">
    <property type="term" value="C:cytoplasm"/>
    <property type="evidence" value="ECO:0007669"/>
    <property type="project" value="TreeGrafter"/>
</dbReference>
<dbReference type="OrthoDB" id="9788221at2"/>
<dbReference type="PANTHER" id="PTHR13774">
    <property type="entry name" value="PHENAZINE BIOSYNTHESIS PROTEIN"/>
    <property type="match status" value="1"/>
</dbReference>
<dbReference type="InterPro" id="IPR003719">
    <property type="entry name" value="Phenazine_PhzF-like"/>
</dbReference>
<reference evidence="3 4" key="1">
    <citation type="submission" date="2019-04" db="EMBL/GenBank/DDBJ databases">
        <title>Crenobacter sp. nov.</title>
        <authorList>
            <person name="Shi S."/>
        </authorList>
    </citation>
    <scope>NUCLEOTIDE SEQUENCE [LARGE SCALE GENOMIC DNA]</scope>
    <source>
        <strain evidence="3 4">GY 70310</strain>
    </source>
</reference>
<evidence type="ECO:0000256" key="2">
    <source>
        <dbReference type="PIRSR" id="PIRSR016184-1"/>
    </source>
</evidence>
<sequence length="281" mass="29404">MAALPYRVVNVFSDGSRFGGNPLAVFTDARKLADDEMQAIARQFNLAETVFVLPGEADGDAARLRIFTPATELPFAGHPVLGAAAVLAAQRSPGPAFTLRCNAGPIGVHEADGHWFLRVPTATQRPAALSASEAATMLGLAQGAVCDVPQWVNTGSEQLLIRASSRDAVLAARPDFARLIAGATLRPGRSIAYLWHAEAGVATVRFFYAQDGAVLEDIGTGSACANLGGYLALGGERGLDWRVEQGDVAGRPNRLRLCIDAAGRVSVGGRVRAMAGGDFHG</sequence>
<dbReference type="AlphaFoldDB" id="A0A4T0UZZ8"/>
<comment type="caution">
    <text evidence="3">The sequence shown here is derived from an EMBL/GenBank/DDBJ whole genome shotgun (WGS) entry which is preliminary data.</text>
</comment>
<dbReference type="PIRSF" id="PIRSF016184">
    <property type="entry name" value="PhzC_PhzF"/>
    <property type="match status" value="1"/>
</dbReference>
<dbReference type="GO" id="GO:0016853">
    <property type="term" value="F:isomerase activity"/>
    <property type="evidence" value="ECO:0007669"/>
    <property type="project" value="TreeGrafter"/>
</dbReference>
<name>A0A4T0UZZ8_9NEIS</name>
<dbReference type="Gene3D" id="3.10.310.10">
    <property type="entry name" value="Diaminopimelate Epimerase, Chain A, domain 1"/>
    <property type="match status" value="2"/>
</dbReference>
<dbReference type="SUPFAM" id="SSF54506">
    <property type="entry name" value="Diaminopimelate epimerase-like"/>
    <property type="match status" value="1"/>
</dbReference>
<dbReference type="Proteomes" id="UP000308891">
    <property type="component" value="Unassembled WGS sequence"/>
</dbReference>
<organism evidence="3 4">
    <name type="scientific">Crenobacter intestini</name>
    <dbReference type="NCBI Taxonomy" id="2563443"/>
    <lineage>
        <taxon>Bacteria</taxon>
        <taxon>Pseudomonadati</taxon>
        <taxon>Pseudomonadota</taxon>
        <taxon>Betaproteobacteria</taxon>
        <taxon>Neisseriales</taxon>
        <taxon>Neisseriaceae</taxon>
        <taxon>Crenobacter</taxon>
    </lineage>
</organism>
<dbReference type="Pfam" id="PF02567">
    <property type="entry name" value="PhzC-PhzF"/>
    <property type="match status" value="1"/>
</dbReference>
<dbReference type="RefSeq" id="WP_136551999.1">
    <property type="nucleotide sequence ID" value="NZ_STGJ01000005.1"/>
</dbReference>
<feature type="active site" evidence="2">
    <location>
        <position position="48"/>
    </location>
</feature>